<evidence type="ECO:0000256" key="1">
    <source>
        <dbReference type="ARBA" id="ARBA00006096"/>
    </source>
</evidence>
<dbReference type="Pfam" id="PF02113">
    <property type="entry name" value="Peptidase_S13"/>
    <property type="match status" value="1"/>
</dbReference>
<dbReference type="InterPro" id="IPR000667">
    <property type="entry name" value="Peptidase_S13"/>
</dbReference>
<dbReference type="Gene3D" id="3.40.710.10">
    <property type="entry name" value="DD-peptidase/beta-lactamase superfamily"/>
    <property type="match status" value="2"/>
</dbReference>
<name>A0A6J6B722_9ZZZZ</name>
<accession>A0A6J6B722</accession>
<dbReference type="EMBL" id="CAEZSN010000006">
    <property type="protein sequence ID" value="CAB4534103.1"/>
    <property type="molecule type" value="Genomic_DNA"/>
</dbReference>
<evidence type="ECO:0000256" key="3">
    <source>
        <dbReference type="SAM" id="MobiDB-lite"/>
    </source>
</evidence>
<dbReference type="NCBIfam" id="TIGR00666">
    <property type="entry name" value="PBP4"/>
    <property type="match status" value="1"/>
</dbReference>
<sequence length="455" mass="46943">MSNEKPRFEFLKQTLLGATSGALVLGLTIWGISATGTPSGTPTGTPTTTATDTPTANPAACSVKDQSTDARLGSLSAQVIDLASGKVLYDNGGKNPAITASSIKLVTATAAMQALGPNFRITTKVVYSAAKPDTVVLVGGGDPTLSRLATGSSVYSGAPRLSDLAQQVNDWALAQGITEIKHLVIDSTLITGSTWESSWPIAERTGGYQPLITSLMVDGDRANPKAATSARSTDPTGRAAREFKKALGAIAANADISSGIAANGASKIAEVKSAKLPTLINYMISASDNTIAEYLARHVAISQGLPSNLESIQMGYQKALNTMGLDWAGVVIKDGSGESKNDLISPAFYNNLMAKILGGDANLQSVLKGLPISGKSGTLAGRFGGKNSVARGQIFAKTGSIYRAYALVGYLNAKDGSRLAFAILASGSATNKNTKLAIDNLATGFYNCGLELSND</sequence>
<evidence type="ECO:0000313" key="4">
    <source>
        <dbReference type="EMBL" id="CAB4534103.1"/>
    </source>
</evidence>
<dbReference type="GO" id="GO:0000270">
    <property type="term" value="P:peptidoglycan metabolic process"/>
    <property type="evidence" value="ECO:0007669"/>
    <property type="project" value="TreeGrafter"/>
</dbReference>
<keyword evidence="2" id="KW-0378">Hydrolase</keyword>
<proteinExistence type="inferred from homology"/>
<dbReference type="PRINTS" id="PR00922">
    <property type="entry name" value="DADACBPTASE3"/>
</dbReference>
<evidence type="ECO:0000256" key="2">
    <source>
        <dbReference type="ARBA" id="ARBA00022801"/>
    </source>
</evidence>
<dbReference type="PANTHER" id="PTHR30023">
    <property type="entry name" value="D-ALANYL-D-ALANINE CARBOXYPEPTIDASE"/>
    <property type="match status" value="1"/>
</dbReference>
<feature type="region of interest" description="Disordered" evidence="3">
    <location>
        <begin position="36"/>
        <end position="57"/>
    </location>
</feature>
<reference evidence="4" key="1">
    <citation type="submission" date="2020-05" db="EMBL/GenBank/DDBJ databases">
        <authorList>
            <person name="Chiriac C."/>
            <person name="Salcher M."/>
            <person name="Ghai R."/>
            <person name="Kavagutti S V."/>
        </authorList>
    </citation>
    <scope>NUCLEOTIDE SEQUENCE</scope>
</reference>
<dbReference type="SUPFAM" id="SSF56601">
    <property type="entry name" value="beta-lactamase/transpeptidase-like"/>
    <property type="match status" value="1"/>
</dbReference>
<dbReference type="GO" id="GO:0006508">
    <property type="term" value="P:proteolysis"/>
    <property type="evidence" value="ECO:0007669"/>
    <property type="project" value="InterPro"/>
</dbReference>
<dbReference type="PANTHER" id="PTHR30023:SF0">
    <property type="entry name" value="PENICILLIN-SENSITIVE CARBOXYPEPTIDASE A"/>
    <property type="match status" value="1"/>
</dbReference>
<dbReference type="GO" id="GO:0004185">
    <property type="term" value="F:serine-type carboxypeptidase activity"/>
    <property type="evidence" value="ECO:0007669"/>
    <property type="project" value="InterPro"/>
</dbReference>
<protein>
    <submittedName>
        <fullName evidence="4">Unannotated protein</fullName>
    </submittedName>
</protein>
<dbReference type="AlphaFoldDB" id="A0A6J6B722"/>
<comment type="similarity">
    <text evidence="1">Belongs to the peptidase S13 family.</text>
</comment>
<gene>
    <name evidence="4" type="ORF">UFOPK1433_00112</name>
</gene>
<organism evidence="4">
    <name type="scientific">freshwater metagenome</name>
    <dbReference type="NCBI Taxonomy" id="449393"/>
    <lineage>
        <taxon>unclassified sequences</taxon>
        <taxon>metagenomes</taxon>
        <taxon>ecological metagenomes</taxon>
    </lineage>
</organism>
<dbReference type="InterPro" id="IPR012338">
    <property type="entry name" value="Beta-lactam/transpept-like"/>
</dbReference>